<evidence type="ECO:0000259" key="11">
    <source>
        <dbReference type="PROSITE" id="PS50893"/>
    </source>
</evidence>
<keyword evidence="3" id="KW-1003">Cell membrane</keyword>
<keyword evidence="7 13" id="KW-0067">ATP-binding</keyword>
<evidence type="ECO:0000256" key="9">
    <source>
        <dbReference type="ARBA" id="ARBA00023136"/>
    </source>
</evidence>
<dbReference type="OrthoDB" id="9806127at2"/>
<dbReference type="SUPFAM" id="SSF52540">
    <property type="entry name" value="P-loop containing nucleoside triphosphate hydrolases"/>
    <property type="match status" value="1"/>
</dbReference>
<dbReference type="GO" id="GO:0042883">
    <property type="term" value="P:cysteine transport"/>
    <property type="evidence" value="ECO:0007669"/>
    <property type="project" value="InterPro"/>
</dbReference>
<dbReference type="Pfam" id="PF00664">
    <property type="entry name" value="ABC_membrane"/>
    <property type="match status" value="1"/>
</dbReference>
<dbReference type="NCBIfam" id="TIGR02857">
    <property type="entry name" value="CydD"/>
    <property type="match status" value="1"/>
</dbReference>
<feature type="transmembrane region" description="Helical" evidence="10">
    <location>
        <begin position="167"/>
        <end position="188"/>
    </location>
</feature>
<evidence type="ECO:0000313" key="13">
    <source>
        <dbReference type="EMBL" id="OTA16373.1"/>
    </source>
</evidence>
<dbReference type="PANTHER" id="PTHR24221:SF261">
    <property type="entry name" value="GLUTATHIONE_L-CYSTEINE TRANSPORT SYSTEM ATP-BINDING_PERMEASE PROTEIN CYDD"/>
    <property type="match status" value="1"/>
</dbReference>
<evidence type="ECO:0000259" key="12">
    <source>
        <dbReference type="PROSITE" id="PS50929"/>
    </source>
</evidence>
<dbReference type="InterPro" id="IPR003593">
    <property type="entry name" value="AAA+_ATPase"/>
</dbReference>
<dbReference type="InterPro" id="IPR014216">
    <property type="entry name" value="ABC_transptr_CydD"/>
</dbReference>
<dbReference type="GO" id="GO:0016887">
    <property type="term" value="F:ATP hydrolysis activity"/>
    <property type="evidence" value="ECO:0007669"/>
    <property type="project" value="InterPro"/>
</dbReference>
<dbReference type="InterPro" id="IPR003439">
    <property type="entry name" value="ABC_transporter-like_ATP-bd"/>
</dbReference>
<dbReference type="InterPro" id="IPR017871">
    <property type="entry name" value="ABC_transporter-like_CS"/>
</dbReference>
<evidence type="ECO:0000256" key="10">
    <source>
        <dbReference type="SAM" id="Phobius"/>
    </source>
</evidence>
<protein>
    <submittedName>
        <fullName evidence="13">Transport ATP-binding protein CYDD</fullName>
    </submittedName>
</protein>
<dbReference type="CDD" id="cd18584">
    <property type="entry name" value="ABC_6TM_AarD_CydD"/>
    <property type="match status" value="1"/>
</dbReference>
<dbReference type="FunFam" id="1.20.1560.10:FF:000039">
    <property type="entry name" value="Cysteine/glutathione ABC transporter permease/ATP-binding protein CydD"/>
    <property type="match status" value="1"/>
</dbReference>
<name>A0A1Y2SEX4_9GAMM</name>
<organism evidence="13 14">
    <name type="scientific">Xenorhabdus vietnamensis</name>
    <dbReference type="NCBI Taxonomy" id="351656"/>
    <lineage>
        <taxon>Bacteria</taxon>
        <taxon>Pseudomonadati</taxon>
        <taxon>Pseudomonadota</taxon>
        <taxon>Gammaproteobacteria</taxon>
        <taxon>Enterobacterales</taxon>
        <taxon>Morganellaceae</taxon>
        <taxon>Xenorhabdus</taxon>
    </lineage>
</organism>
<dbReference type="PROSITE" id="PS00211">
    <property type="entry name" value="ABC_TRANSPORTER_1"/>
    <property type="match status" value="1"/>
</dbReference>
<evidence type="ECO:0000256" key="2">
    <source>
        <dbReference type="ARBA" id="ARBA00022448"/>
    </source>
</evidence>
<dbReference type="InterPro" id="IPR036640">
    <property type="entry name" value="ABC1_TM_sf"/>
</dbReference>
<dbReference type="SUPFAM" id="SSF90123">
    <property type="entry name" value="ABC transporter transmembrane region"/>
    <property type="match status" value="1"/>
</dbReference>
<keyword evidence="2" id="KW-0813">Transport</keyword>
<dbReference type="Gene3D" id="3.40.50.300">
    <property type="entry name" value="P-loop containing nucleotide triphosphate hydrolases"/>
    <property type="match status" value="1"/>
</dbReference>
<reference evidence="13 14" key="1">
    <citation type="submission" date="2016-10" db="EMBL/GenBank/DDBJ databases">
        <title>Systematic genetic and metabolomic analysis of Xenorhabdus and Photorhabdus spp., highlights the requirements for a dual symbiotic and pathogenic life style.</title>
        <authorList>
            <person name="Tobias N.J."/>
            <person name="Wolff H."/>
            <person name="Djahanschiri B."/>
            <person name="Pidot S.J."/>
            <person name="Stinear T.P."/>
            <person name="Ebersberger I."/>
            <person name="Bode H.B."/>
        </authorList>
    </citation>
    <scope>NUCLEOTIDE SEQUENCE [LARGE SCALE GENOMIC DNA]</scope>
    <source>
        <strain evidence="13 14">DSM 22392</strain>
    </source>
</reference>
<dbReference type="Proteomes" id="UP000194350">
    <property type="component" value="Unassembled WGS sequence"/>
</dbReference>
<dbReference type="InterPro" id="IPR011527">
    <property type="entry name" value="ABC1_TM_dom"/>
</dbReference>
<keyword evidence="8 10" id="KW-1133">Transmembrane helix</keyword>
<feature type="domain" description="ABC transmembrane type-1" evidence="12">
    <location>
        <begin position="26"/>
        <end position="316"/>
    </location>
</feature>
<evidence type="ECO:0000256" key="5">
    <source>
        <dbReference type="ARBA" id="ARBA00022692"/>
    </source>
</evidence>
<dbReference type="InterPro" id="IPR027417">
    <property type="entry name" value="P-loop_NTPase"/>
</dbReference>
<dbReference type="InterPro" id="IPR039421">
    <property type="entry name" value="Type_1_exporter"/>
</dbReference>
<dbReference type="EMBL" id="MUBJ01000008">
    <property type="protein sequence ID" value="OTA16373.1"/>
    <property type="molecule type" value="Genomic_DNA"/>
</dbReference>
<dbReference type="NCBIfam" id="NF008379">
    <property type="entry name" value="PRK11174.1"/>
    <property type="match status" value="1"/>
</dbReference>
<feature type="transmembrane region" description="Helical" evidence="10">
    <location>
        <begin position="140"/>
        <end position="161"/>
    </location>
</feature>
<dbReference type="Gene3D" id="1.20.1560.10">
    <property type="entry name" value="ABC transporter type 1, transmembrane domain"/>
    <property type="match status" value="1"/>
</dbReference>
<dbReference type="PROSITE" id="PS50893">
    <property type="entry name" value="ABC_TRANSPORTER_2"/>
    <property type="match status" value="1"/>
</dbReference>
<feature type="transmembrane region" description="Helical" evidence="10">
    <location>
        <begin position="62"/>
        <end position="79"/>
    </location>
</feature>
<comment type="caution">
    <text evidence="13">The sequence shown here is derived from an EMBL/GenBank/DDBJ whole genome shotgun (WGS) entry which is preliminary data.</text>
</comment>
<feature type="transmembrane region" description="Helical" evidence="10">
    <location>
        <begin position="29"/>
        <end position="50"/>
    </location>
</feature>
<dbReference type="GO" id="GO:0005886">
    <property type="term" value="C:plasma membrane"/>
    <property type="evidence" value="ECO:0007669"/>
    <property type="project" value="UniProtKB-SubCell"/>
</dbReference>
<keyword evidence="5 10" id="KW-0812">Transmembrane</keyword>
<evidence type="ECO:0000256" key="7">
    <source>
        <dbReference type="ARBA" id="ARBA00022840"/>
    </source>
</evidence>
<evidence type="ECO:0000256" key="4">
    <source>
        <dbReference type="ARBA" id="ARBA00022519"/>
    </source>
</evidence>
<dbReference type="GO" id="GO:0140359">
    <property type="term" value="F:ABC-type transporter activity"/>
    <property type="evidence" value="ECO:0007669"/>
    <property type="project" value="InterPro"/>
</dbReference>
<accession>A0A1Y2SEX4</accession>
<dbReference type="GO" id="GO:0005524">
    <property type="term" value="F:ATP binding"/>
    <property type="evidence" value="ECO:0007669"/>
    <property type="project" value="UniProtKB-KW"/>
</dbReference>
<dbReference type="SMART" id="SM00382">
    <property type="entry name" value="AAA"/>
    <property type="match status" value="1"/>
</dbReference>
<dbReference type="AlphaFoldDB" id="A0A1Y2SEX4"/>
<evidence type="ECO:0000256" key="8">
    <source>
        <dbReference type="ARBA" id="ARBA00022989"/>
    </source>
</evidence>
<keyword evidence="4" id="KW-0997">Cell inner membrane</keyword>
<keyword evidence="9 10" id="KW-0472">Membrane</keyword>
<feature type="transmembrane region" description="Helical" evidence="10">
    <location>
        <begin position="276"/>
        <end position="297"/>
    </location>
</feature>
<gene>
    <name evidence="13" type="ORF">Xvie_01824</name>
</gene>
<dbReference type="STRING" id="351656.Xvie_01824"/>
<feature type="transmembrane region" description="Helical" evidence="10">
    <location>
        <begin position="246"/>
        <end position="270"/>
    </location>
</feature>
<evidence type="ECO:0000313" key="14">
    <source>
        <dbReference type="Proteomes" id="UP000194350"/>
    </source>
</evidence>
<dbReference type="RefSeq" id="WP_086108992.1">
    <property type="nucleotide sequence ID" value="NZ_CAWNGD010000128.1"/>
</dbReference>
<comment type="subcellular location">
    <subcellularLocation>
        <location evidence="1">Cell inner membrane</location>
        <topology evidence="1">Multi-pass membrane protein</topology>
    </subcellularLocation>
</comment>
<dbReference type="Pfam" id="PF00005">
    <property type="entry name" value="ABC_tran"/>
    <property type="match status" value="1"/>
</dbReference>
<evidence type="ECO:0000256" key="1">
    <source>
        <dbReference type="ARBA" id="ARBA00004429"/>
    </source>
</evidence>
<dbReference type="GO" id="GO:0034040">
    <property type="term" value="F:ATPase-coupled lipid transmembrane transporter activity"/>
    <property type="evidence" value="ECO:0007669"/>
    <property type="project" value="TreeGrafter"/>
</dbReference>
<sequence length="589" mass="65732">MDKARQSELVRWLKQQTAPARRWLRLSMLLGLISGLLIISQAWLLATILQALIMDNIPRENLINQFLMLAATFTLRAIVNGIRERIGFICGKVVRQQIRNMVLDKLEQLGPVWVKGKPAGSWATIILEQIEDMQDFYSRYLPQIALATMIPILILITIFPINWAAGLILFVTAPLIPLFMALVGLGAADANQRNFVALSRLSGNFLDRLRGLETLRLFHRGEAEVKQITESTENFRRRTMEVLRMAFLSSAVLEFFAAVSIAVVAVYFGFSYLGELHFGSYGMGVTLFAGFLALILAPEFFQPLRDLGTFYHAKAQAVGAAESLFTLLSSDGEQSINSGEKTLSDKESVTIEACKLEIMSHEGHRLAGPLNFTIDKHQRIALVGKSGAGKSSLINVLLGFLPYRGSLRINGIELHELDFTTWRECLSWVGQNPHLPEQTLLDNIRLGQYDATQEQITDVMKRAYVSEFINELPDGVNTVVGDNAARLSVGQAQRIAVARALLNPCQLLLLDEPAASLDAHSEQRVMMALNQASHQQTTLLVTHLLEETRSYDLIWVMENGLLIEQGDYQTLSQSQGVFSRLLSHRSVEL</sequence>
<dbReference type="PROSITE" id="PS50929">
    <property type="entry name" value="ABC_TM1F"/>
    <property type="match status" value="1"/>
</dbReference>
<feature type="domain" description="ABC transporter" evidence="11">
    <location>
        <begin position="351"/>
        <end position="584"/>
    </location>
</feature>
<evidence type="ECO:0000256" key="3">
    <source>
        <dbReference type="ARBA" id="ARBA00022475"/>
    </source>
</evidence>
<keyword evidence="14" id="KW-1185">Reference proteome</keyword>
<evidence type="ECO:0000256" key="6">
    <source>
        <dbReference type="ARBA" id="ARBA00022741"/>
    </source>
</evidence>
<proteinExistence type="predicted"/>
<dbReference type="PANTHER" id="PTHR24221">
    <property type="entry name" value="ATP-BINDING CASSETTE SUB-FAMILY B"/>
    <property type="match status" value="1"/>
</dbReference>
<keyword evidence="6" id="KW-0547">Nucleotide-binding</keyword>